<reference evidence="1 2" key="1">
    <citation type="journal article" date="2016" name="Nat. Commun.">
        <title>Thousands of microbial genomes shed light on interconnected biogeochemical processes in an aquifer system.</title>
        <authorList>
            <person name="Anantharaman K."/>
            <person name="Brown C.T."/>
            <person name="Hug L.A."/>
            <person name="Sharon I."/>
            <person name="Castelle C.J."/>
            <person name="Probst A.J."/>
            <person name="Thomas B.C."/>
            <person name="Singh A."/>
            <person name="Wilkins M.J."/>
            <person name="Karaoz U."/>
            <person name="Brodie E.L."/>
            <person name="Williams K.H."/>
            <person name="Hubbard S.S."/>
            <person name="Banfield J.F."/>
        </authorList>
    </citation>
    <scope>NUCLEOTIDE SEQUENCE [LARGE SCALE GENOMIC DNA]</scope>
</reference>
<accession>A0A1G2DJN7</accession>
<organism evidence="1 2">
    <name type="scientific">Candidatus Lloydbacteria bacterium RIFCSPLOWO2_01_FULL_50_20</name>
    <dbReference type="NCBI Taxonomy" id="1798665"/>
    <lineage>
        <taxon>Bacteria</taxon>
        <taxon>Candidatus Lloydiibacteriota</taxon>
    </lineage>
</organism>
<dbReference type="AlphaFoldDB" id="A0A1G2DJN7"/>
<protein>
    <submittedName>
        <fullName evidence="1">Uncharacterized protein</fullName>
    </submittedName>
</protein>
<dbReference type="EMBL" id="MHLP01000006">
    <property type="protein sequence ID" value="OGZ13622.1"/>
    <property type="molecule type" value="Genomic_DNA"/>
</dbReference>
<comment type="caution">
    <text evidence="1">The sequence shown here is derived from an EMBL/GenBank/DDBJ whole genome shotgun (WGS) entry which is preliminary data.</text>
</comment>
<evidence type="ECO:0000313" key="1">
    <source>
        <dbReference type="EMBL" id="OGZ13622.1"/>
    </source>
</evidence>
<proteinExistence type="predicted"/>
<name>A0A1G2DJN7_9BACT</name>
<evidence type="ECO:0000313" key="2">
    <source>
        <dbReference type="Proteomes" id="UP000178534"/>
    </source>
</evidence>
<dbReference type="Proteomes" id="UP000178534">
    <property type="component" value="Unassembled WGS sequence"/>
</dbReference>
<gene>
    <name evidence="1" type="ORF">A2942_04735</name>
</gene>
<sequence length="136" mass="16116">MTKLAVLNRELDALKAKEKLVRKGKLEIFRRKLLCCLHCKKTRQLLRWDFVQDHWYEKPWSCNGGDTWHMTETKCCHIVCPECNTMNYVYNHPKMAVIVLARDTEHFSSEELFARVFDQHGNSYPKLRTPEEATES</sequence>
<dbReference type="STRING" id="1798665.A2942_04735"/>